<dbReference type="Gene3D" id="3.40.50.2000">
    <property type="entry name" value="Glycogen Phosphorylase B"/>
    <property type="match status" value="2"/>
</dbReference>
<proteinExistence type="predicted"/>
<dbReference type="SUPFAM" id="SSF53756">
    <property type="entry name" value="UDP-Glycosyltransferase/glycogen phosphorylase"/>
    <property type="match status" value="1"/>
</dbReference>
<dbReference type="RefSeq" id="WP_138748170.1">
    <property type="nucleotide sequence ID" value="NZ_VCLB01000004.1"/>
</dbReference>
<accession>A0A5C4JTE9</accession>
<name>A0A5C4JTE9_9HYPH</name>
<dbReference type="AlphaFoldDB" id="A0A5C4JTE9"/>
<evidence type="ECO:0000313" key="3">
    <source>
        <dbReference type="Proteomes" id="UP000307874"/>
    </source>
</evidence>
<dbReference type="SUPFAM" id="SSF53448">
    <property type="entry name" value="Nucleotide-diphospho-sugar transferases"/>
    <property type="match status" value="1"/>
</dbReference>
<gene>
    <name evidence="2" type="ORF">FF124_09105</name>
</gene>
<dbReference type="CDD" id="cd06433">
    <property type="entry name" value="GT_2_WfgS_like"/>
    <property type="match status" value="1"/>
</dbReference>
<dbReference type="PANTHER" id="PTHR22916">
    <property type="entry name" value="GLYCOSYLTRANSFERASE"/>
    <property type="match status" value="1"/>
</dbReference>
<dbReference type="Proteomes" id="UP000307874">
    <property type="component" value="Unassembled WGS sequence"/>
</dbReference>
<dbReference type="OrthoDB" id="9790710at2"/>
<protein>
    <submittedName>
        <fullName evidence="2">Glycosyltransferase</fullName>
    </submittedName>
</protein>
<feature type="domain" description="Glycosyltransferase 2-like" evidence="1">
    <location>
        <begin position="348"/>
        <end position="448"/>
    </location>
</feature>
<keyword evidence="3" id="KW-1185">Reference proteome</keyword>
<organism evidence="2 3">
    <name type="scientific">Martelella lutilitoris</name>
    <dbReference type="NCBI Taxonomy" id="2583532"/>
    <lineage>
        <taxon>Bacteria</taxon>
        <taxon>Pseudomonadati</taxon>
        <taxon>Pseudomonadota</taxon>
        <taxon>Alphaproteobacteria</taxon>
        <taxon>Hyphomicrobiales</taxon>
        <taxon>Aurantimonadaceae</taxon>
        <taxon>Martelella</taxon>
    </lineage>
</organism>
<dbReference type="Gene3D" id="3.90.550.10">
    <property type="entry name" value="Spore Coat Polysaccharide Biosynthesis Protein SpsA, Chain A"/>
    <property type="match status" value="1"/>
</dbReference>
<dbReference type="InterPro" id="IPR001173">
    <property type="entry name" value="Glyco_trans_2-like"/>
</dbReference>
<evidence type="ECO:0000313" key="2">
    <source>
        <dbReference type="EMBL" id="TNB48471.1"/>
    </source>
</evidence>
<dbReference type="PANTHER" id="PTHR22916:SF3">
    <property type="entry name" value="UDP-GLCNAC:BETAGAL BETA-1,3-N-ACETYLGLUCOSAMINYLTRANSFERASE-LIKE PROTEIN 1"/>
    <property type="match status" value="1"/>
</dbReference>
<dbReference type="Pfam" id="PF00535">
    <property type="entry name" value="Glycos_transf_2"/>
    <property type="match status" value="1"/>
</dbReference>
<reference evidence="2 3" key="1">
    <citation type="submission" date="2019-05" db="EMBL/GenBank/DDBJ databases">
        <authorList>
            <person name="Lee S.D."/>
        </authorList>
    </citation>
    <scope>NUCLEOTIDE SEQUENCE [LARGE SCALE GENOMIC DNA]</scope>
    <source>
        <strain evidence="2 3">GH2-6</strain>
    </source>
</reference>
<dbReference type="Pfam" id="PF13692">
    <property type="entry name" value="Glyco_trans_1_4"/>
    <property type="match status" value="1"/>
</dbReference>
<keyword evidence="2" id="KW-0808">Transferase</keyword>
<dbReference type="EMBL" id="VCLB01000004">
    <property type="protein sequence ID" value="TNB48471.1"/>
    <property type="molecule type" value="Genomic_DNA"/>
</dbReference>
<comment type="caution">
    <text evidence="2">The sequence shown here is derived from an EMBL/GenBank/DDBJ whole genome shotgun (WGS) entry which is preliminary data.</text>
</comment>
<dbReference type="InterPro" id="IPR029044">
    <property type="entry name" value="Nucleotide-diphossugar_trans"/>
</dbReference>
<dbReference type="GO" id="GO:0016758">
    <property type="term" value="F:hexosyltransferase activity"/>
    <property type="evidence" value="ECO:0007669"/>
    <property type="project" value="UniProtKB-ARBA"/>
</dbReference>
<reference evidence="2 3" key="2">
    <citation type="submission" date="2019-06" db="EMBL/GenBank/DDBJ databases">
        <title>Martelella lutilitoris sp. nov., isolated from a tidal mudflat.</title>
        <authorList>
            <person name="Kim Y.-J."/>
        </authorList>
    </citation>
    <scope>NUCLEOTIDE SEQUENCE [LARGE SCALE GENOMIC DNA]</scope>
    <source>
        <strain evidence="2 3">GH2-6</strain>
    </source>
</reference>
<sequence>MKICYIGYDFHRKTNSAAFLLDFLQEHSSFFQRYDHHVGEDMTSAFDFDGLIKADFDLIWVHQLEHVARAIADLPLRGRLVFTPMFDGCRNLPDSYWLGFANRDDIRVISFSSTLHQRIARLGVNSYRFQYFPEPRPAPDKHDDKRQVFFWQRANRPSWDVVKKLFSETSDIRFHLHLAGDPTLSAEIDVDAEKKAHALTVSRWFEDPGEYRRLVDESSIYIAPREFEGIGMSFLEAMAAGRCVVAPDQPTMNEYITHGVNGLLYDIDNPVPLDLSRSEQLGRAAYQSVVNGYRAWSWDVEHRLRKIVFSPEPPGTAIYQELGDYVRGPGEADYPPERISRCSLPRVSIAMVTYNCRRDVAATLETILGQTYAPREIVVVDGGSTDGTLELIESYRDSIDIFVSEPDKGVYDAMNKAARLATGDYIIFMNAGDFFYLPSSLEEAMANVFADGSEWSRDAELPDFIVGHHVYVNDSSVSELHKANDFEQTWQILQEGTMKPHWWGGIPCHQSTLTRRQLLADEQYDLDFKIAADHNFMFTQRSKGRVFAHSNSIIATYVGGGLSQQQAIRCHHESYLISSRHTPKQSDVEEYYKSMFGVLSTLDDGARVQAEAEEIRKSSLFYREWYRARYITSDAQFSDPEFHYVLEGAKQDFWPNPFFDPLHYRLSNDEDKEAQRNPFLHYLRHGRRKASSTYDWGSDARPLAAWRRTHEWLPRDLEELESFIAKMNDHSVFGLR</sequence>
<evidence type="ECO:0000259" key="1">
    <source>
        <dbReference type="Pfam" id="PF00535"/>
    </source>
</evidence>